<keyword evidence="1" id="KW-0472">Membrane</keyword>
<keyword evidence="2" id="KW-0378">Hydrolase</keyword>
<feature type="transmembrane region" description="Helical" evidence="1">
    <location>
        <begin position="62"/>
        <end position="80"/>
    </location>
</feature>
<dbReference type="PANTHER" id="PTHR40031:SF1">
    <property type="entry name" value="MEMBRANE-BOUND METAL-DEPENDENT HYDROLASE"/>
    <property type="match status" value="1"/>
</dbReference>
<accession>A0ABR9S837</accession>
<feature type="transmembrane region" description="Helical" evidence="1">
    <location>
        <begin position="160"/>
        <end position="179"/>
    </location>
</feature>
<evidence type="ECO:0000313" key="3">
    <source>
        <dbReference type="Proteomes" id="UP000806285"/>
    </source>
</evidence>
<dbReference type="InterPro" id="IPR007404">
    <property type="entry name" value="YdjM-like"/>
</dbReference>
<organism evidence="2 3">
    <name type="scientific">Ramlibacter pallidus</name>
    <dbReference type="NCBI Taxonomy" id="2780087"/>
    <lineage>
        <taxon>Bacteria</taxon>
        <taxon>Pseudomonadati</taxon>
        <taxon>Pseudomonadota</taxon>
        <taxon>Betaproteobacteria</taxon>
        <taxon>Burkholderiales</taxon>
        <taxon>Comamonadaceae</taxon>
        <taxon>Ramlibacter</taxon>
    </lineage>
</organism>
<dbReference type="Proteomes" id="UP000806285">
    <property type="component" value="Unassembled WGS sequence"/>
</dbReference>
<protein>
    <submittedName>
        <fullName evidence="2">Metal-dependent hydrolase</fullName>
    </submittedName>
</protein>
<dbReference type="RefSeq" id="WP_193678263.1">
    <property type="nucleotide sequence ID" value="NZ_JADDIV010000005.1"/>
</dbReference>
<feature type="transmembrane region" description="Helical" evidence="1">
    <location>
        <begin position="87"/>
        <end position="104"/>
    </location>
</feature>
<dbReference type="Pfam" id="PF04307">
    <property type="entry name" value="YdjM"/>
    <property type="match status" value="1"/>
</dbReference>
<dbReference type="InterPro" id="IPR053170">
    <property type="entry name" value="Transcription_regulator"/>
</dbReference>
<keyword evidence="3" id="KW-1185">Reference proteome</keyword>
<feature type="transmembrane region" description="Helical" evidence="1">
    <location>
        <begin position="124"/>
        <end position="148"/>
    </location>
</feature>
<reference evidence="2 3" key="1">
    <citation type="submission" date="2020-10" db="EMBL/GenBank/DDBJ databases">
        <title>Ramlibacter sp. HM2 16S ribosomal RNA gene Genome sequencing and assembly.</title>
        <authorList>
            <person name="Kang M."/>
        </authorList>
    </citation>
    <scope>NUCLEOTIDE SEQUENCE [LARGE SCALE GENOMIC DNA]</scope>
    <source>
        <strain evidence="2 3">HM2</strain>
    </source>
</reference>
<keyword evidence="1" id="KW-1133">Transmembrane helix</keyword>
<evidence type="ECO:0000313" key="2">
    <source>
        <dbReference type="EMBL" id="MBE7369650.1"/>
    </source>
</evidence>
<dbReference type="PANTHER" id="PTHR40031">
    <property type="entry name" value="HYPOTHETICAL MEMBRANE SPANNING PROTEIN"/>
    <property type="match status" value="1"/>
</dbReference>
<comment type="caution">
    <text evidence="2">The sequence shown here is derived from an EMBL/GenBank/DDBJ whole genome shotgun (WGS) entry which is preliminary data.</text>
</comment>
<gene>
    <name evidence="2" type="ORF">IM787_18955</name>
</gene>
<evidence type="ECO:0000256" key="1">
    <source>
        <dbReference type="SAM" id="Phobius"/>
    </source>
</evidence>
<name>A0ABR9S837_9BURK</name>
<dbReference type="EMBL" id="JADDIV010000005">
    <property type="protein sequence ID" value="MBE7369650.1"/>
    <property type="molecule type" value="Genomic_DNA"/>
</dbReference>
<keyword evidence="1" id="KW-0812">Transmembrane</keyword>
<sequence length="366" mass="40231">MDSLSQIALGAAVGVAVMGRRTAAWKAVLWGGIAGTLPDLDVFIDHGDALRNMTMHRGFSHALFWLTLASPVLAAAPAALHRQREHFARWWLAIWLALVTHPLLDAMTVYGTQLLLPFTDHPFGVGSVFIIDPLYTLPLLAGLAVVLARRDARGLRWNHAGLLLSTAYLAWSVGAQWHVRGVAQQALAATGARDVPLLVTPTPFNTVLWRVVAMHPDGSYDEGFYSLLDGGRPLRLRRFEGTVPERAGLARLEPVQRLARFTHGFYTVHVRRNHAWVTDLRMGQEPHYAFAFVVARADGARWVPLVPRNQGSRGDVRAALGWLWQRLQGEDVPPPGWSAAEAGVQRLPSAVTDVTDRVSPSSSTSR</sequence>
<proteinExistence type="predicted"/>
<dbReference type="GO" id="GO:0016787">
    <property type="term" value="F:hydrolase activity"/>
    <property type="evidence" value="ECO:0007669"/>
    <property type="project" value="UniProtKB-KW"/>
</dbReference>